<protein>
    <submittedName>
        <fullName evidence="2">Uncharacterized protein</fullName>
    </submittedName>
</protein>
<organism evidence="2 3">
    <name type="scientific">Puccinia graminis f. sp. tritici</name>
    <dbReference type="NCBI Taxonomy" id="56615"/>
    <lineage>
        <taxon>Eukaryota</taxon>
        <taxon>Fungi</taxon>
        <taxon>Dikarya</taxon>
        <taxon>Basidiomycota</taxon>
        <taxon>Pucciniomycotina</taxon>
        <taxon>Pucciniomycetes</taxon>
        <taxon>Pucciniales</taxon>
        <taxon>Pucciniaceae</taxon>
        <taxon>Puccinia</taxon>
    </lineage>
</organism>
<sequence length="123" mass="12544">MPRGRKQPHPGNPAAIASSTSKAATTTSGRSSRNSDLESDSESDVKISRDLPSTAPVRLGDAKTIDLLATPADEAGLVGDEEDIDEKEQGAQVGGGVYGALGMASFSLALISSVTVDSLGDRS</sequence>
<feature type="region of interest" description="Disordered" evidence="1">
    <location>
        <begin position="1"/>
        <end position="56"/>
    </location>
</feature>
<dbReference type="Proteomes" id="UP000324748">
    <property type="component" value="Unassembled WGS sequence"/>
</dbReference>
<dbReference type="EMBL" id="VSWC01000001">
    <property type="protein sequence ID" value="KAA1119891.1"/>
    <property type="molecule type" value="Genomic_DNA"/>
</dbReference>
<proteinExistence type="predicted"/>
<evidence type="ECO:0000313" key="3">
    <source>
        <dbReference type="Proteomes" id="UP000324748"/>
    </source>
</evidence>
<comment type="caution">
    <text evidence="2">The sequence shown here is derived from an EMBL/GenBank/DDBJ whole genome shotgun (WGS) entry which is preliminary data.</text>
</comment>
<evidence type="ECO:0000313" key="2">
    <source>
        <dbReference type="EMBL" id="KAA1119891.1"/>
    </source>
</evidence>
<evidence type="ECO:0000256" key="1">
    <source>
        <dbReference type="SAM" id="MobiDB-lite"/>
    </source>
</evidence>
<reference evidence="2 3" key="1">
    <citation type="submission" date="2019-05" db="EMBL/GenBank/DDBJ databases">
        <title>Emergence of the Ug99 lineage of the wheat stem rust pathogen through somatic hybridization.</title>
        <authorList>
            <person name="Li F."/>
            <person name="Upadhyaya N.M."/>
            <person name="Sperschneider J."/>
            <person name="Matny O."/>
            <person name="Nguyen-Phuc H."/>
            <person name="Mago R."/>
            <person name="Raley C."/>
            <person name="Miller M.E."/>
            <person name="Silverstein K.A.T."/>
            <person name="Henningsen E."/>
            <person name="Hirsch C.D."/>
            <person name="Visser B."/>
            <person name="Pretorius Z.A."/>
            <person name="Steffenson B.J."/>
            <person name="Schwessinger B."/>
            <person name="Dodds P.N."/>
            <person name="Figueroa M."/>
        </authorList>
    </citation>
    <scope>NUCLEOTIDE SEQUENCE [LARGE SCALE GENOMIC DNA]</scope>
    <source>
        <strain evidence="2">21-0</strain>
    </source>
</reference>
<feature type="compositionally biased region" description="Low complexity" evidence="1">
    <location>
        <begin position="14"/>
        <end position="32"/>
    </location>
</feature>
<dbReference type="AlphaFoldDB" id="A0A5B0R2P8"/>
<keyword evidence="3" id="KW-1185">Reference proteome</keyword>
<accession>A0A5B0R2P8</accession>
<gene>
    <name evidence="2" type="ORF">PGT21_035890</name>
</gene>
<name>A0A5B0R2P8_PUCGR</name>